<evidence type="ECO:0000313" key="1">
    <source>
        <dbReference type="EMBL" id="MBD3934256.1"/>
    </source>
</evidence>
<gene>
    <name evidence="1" type="ORF">IF129_22165</name>
</gene>
<dbReference type="Proteomes" id="UP000632289">
    <property type="component" value="Unassembled WGS sequence"/>
</dbReference>
<keyword evidence="2" id="KW-1185">Reference proteome</keyword>
<name>A0A927F2Y3_9ACTN</name>
<dbReference type="AlphaFoldDB" id="A0A927F2Y3"/>
<sequence length="178" mass="20017">MYTDPNHAFLASVEQRLAADGCAPRWDDWGGAPVLVGRRTEFQWGWMATKLHLFTVATAVPEITLPLVERFTQDAMAYAKQHRGSMVTDFRNGAAVFPVLVSPRVERAATAWAEQDQRSRLSCFARPVVVDTTHGYLGYFRGSAVMGLIYSDHLVRKAAQYFHPQPPHPQHPHPHAPR</sequence>
<reference evidence="1" key="1">
    <citation type="submission" date="2020-09" db="EMBL/GenBank/DDBJ databases">
        <title>Secondary metabolite and genome analysis of marine Streptomyces chumphonensis KK1-2T.</title>
        <authorList>
            <person name="Phongsopitanun W."/>
            <person name="Kanchanasin P."/>
            <person name="Pittayakhajonwut P."/>
            <person name="Suwanborirux K."/>
            <person name="Tanasupawat S."/>
        </authorList>
    </citation>
    <scope>NUCLEOTIDE SEQUENCE</scope>
    <source>
        <strain evidence="1">KK1-2</strain>
    </source>
</reference>
<comment type="caution">
    <text evidence="1">The sequence shown here is derived from an EMBL/GenBank/DDBJ whole genome shotgun (WGS) entry which is preliminary data.</text>
</comment>
<accession>A0A927F2Y3</accession>
<protein>
    <submittedName>
        <fullName evidence="1">Levansucrase</fullName>
    </submittedName>
</protein>
<dbReference type="EMBL" id="JACXYU010000015">
    <property type="protein sequence ID" value="MBD3934256.1"/>
    <property type="molecule type" value="Genomic_DNA"/>
</dbReference>
<evidence type="ECO:0000313" key="2">
    <source>
        <dbReference type="Proteomes" id="UP000632289"/>
    </source>
</evidence>
<dbReference type="RefSeq" id="WP_191211558.1">
    <property type="nucleotide sequence ID" value="NZ_BAABKL010000002.1"/>
</dbReference>
<organism evidence="1 2">
    <name type="scientific">Streptomyces chumphonensis</name>
    <dbReference type="NCBI Taxonomy" id="1214925"/>
    <lineage>
        <taxon>Bacteria</taxon>
        <taxon>Bacillati</taxon>
        <taxon>Actinomycetota</taxon>
        <taxon>Actinomycetes</taxon>
        <taxon>Kitasatosporales</taxon>
        <taxon>Streptomycetaceae</taxon>
        <taxon>Streptomyces</taxon>
    </lineage>
</organism>
<proteinExistence type="predicted"/>